<dbReference type="HOGENOM" id="CLU_3221553_0_0_11"/>
<sequence length="44" mass="4433">MRAAVTVLIGLIRLSVAPTCARTSAGICGAYGYAVAGVVPRQQA</sequence>
<dbReference type="EMBL" id="AXZG01000069">
    <property type="protein sequence ID" value="ERT63995.1"/>
    <property type="molecule type" value="Genomic_DNA"/>
</dbReference>
<accession>U7UXF1</accession>
<dbReference type="Proteomes" id="UP000017174">
    <property type="component" value="Unassembled WGS sequence"/>
</dbReference>
<evidence type="ECO:0000313" key="2">
    <source>
        <dbReference type="Proteomes" id="UP000017174"/>
    </source>
</evidence>
<reference evidence="1 2" key="1">
    <citation type="submission" date="2013-08" db="EMBL/GenBank/DDBJ databases">
        <authorList>
            <person name="Weinstock G."/>
            <person name="Sodergren E."/>
            <person name="Wylie T."/>
            <person name="Fulton L."/>
            <person name="Fulton R."/>
            <person name="Fronick C."/>
            <person name="O'Laughlin M."/>
            <person name="Godfrey J."/>
            <person name="Miner T."/>
            <person name="Herter B."/>
            <person name="Appelbaum E."/>
            <person name="Cordes M."/>
            <person name="Lek S."/>
            <person name="Wollam A."/>
            <person name="Pepin K.H."/>
            <person name="Palsikar V.B."/>
            <person name="Mitreva M."/>
            <person name="Wilson R.K."/>
        </authorList>
    </citation>
    <scope>NUCLEOTIDE SEQUENCE [LARGE SCALE GENOMIC DNA]</scope>
    <source>
        <strain evidence="1 2">F0184</strain>
    </source>
</reference>
<gene>
    <name evidence="1" type="ORF">HMPREF0742_02496</name>
</gene>
<comment type="caution">
    <text evidence="1">The sequence shown here is derived from an EMBL/GenBank/DDBJ whole genome shotgun (WGS) entry which is preliminary data.</text>
</comment>
<proteinExistence type="predicted"/>
<name>U7UXF1_9MICC</name>
<protein>
    <submittedName>
        <fullName evidence="1">Uncharacterized protein</fullName>
    </submittedName>
</protein>
<organism evidence="1 2">
    <name type="scientific">Rothia aeria F0184</name>
    <dbReference type="NCBI Taxonomy" id="888019"/>
    <lineage>
        <taxon>Bacteria</taxon>
        <taxon>Bacillati</taxon>
        <taxon>Actinomycetota</taxon>
        <taxon>Actinomycetes</taxon>
        <taxon>Micrococcales</taxon>
        <taxon>Micrococcaceae</taxon>
        <taxon>Rothia</taxon>
    </lineage>
</organism>
<evidence type="ECO:0000313" key="1">
    <source>
        <dbReference type="EMBL" id="ERT63995.1"/>
    </source>
</evidence>
<dbReference type="AlphaFoldDB" id="U7UXF1"/>